<dbReference type="Pfam" id="PF02518">
    <property type="entry name" value="HATPase_c"/>
    <property type="match status" value="1"/>
</dbReference>
<proteinExistence type="predicted"/>
<evidence type="ECO:0000256" key="11">
    <source>
        <dbReference type="ARBA" id="ARBA00022989"/>
    </source>
</evidence>
<dbReference type="SMART" id="SM00388">
    <property type="entry name" value="HisKA"/>
    <property type="match status" value="1"/>
</dbReference>
<evidence type="ECO:0000259" key="15">
    <source>
        <dbReference type="PROSITE" id="PS50109"/>
    </source>
</evidence>
<dbReference type="InterPro" id="IPR003594">
    <property type="entry name" value="HATPase_dom"/>
</dbReference>
<evidence type="ECO:0000256" key="3">
    <source>
        <dbReference type="ARBA" id="ARBA00012438"/>
    </source>
</evidence>
<dbReference type="Gene3D" id="3.30.565.10">
    <property type="entry name" value="Histidine kinase-like ATPase, C-terminal domain"/>
    <property type="match status" value="1"/>
</dbReference>
<dbReference type="Proteomes" id="UP000028542">
    <property type="component" value="Unassembled WGS sequence"/>
</dbReference>
<organism evidence="16 17">
    <name type="scientific">Clostridium sulfidigenes</name>
    <dbReference type="NCBI Taxonomy" id="318464"/>
    <lineage>
        <taxon>Bacteria</taxon>
        <taxon>Bacillati</taxon>
        <taxon>Bacillota</taxon>
        <taxon>Clostridia</taxon>
        <taxon>Eubacteriales</taxon>
        <taxon>Clostridiaceae</taxon>
        <taxon>Clostridium</taxon>
    </lineage>
</organism>
<dbReference type="PRINTS" id="PR00344">
    <property type="entry name" value="BCTRLSENSOR"/>
</dbReference>
<dbReference type="PANTHER" id="PTHR45528">
    <property type="entry name" value="SENSOR HISTIDINE KINASE CPXA"/>
    <property type="match status" value="1"/>
</dbReference>
<dbReference type="GO" id="GO:0005886">
    <property type="term" value="C:plasma membrane"/>
    <property type="evidence" value="ECO:0007669"/>
    <property type="project" value="UniProtKB-SubCell"/>
</dbReference>
<reference evidence="16 17" key="1">
    <citation type="submission" date="2014-07" db="EMBL/GenBank/DDBJ databases">
        <title>Draft genome of Clostridium sulfidigenes 113A isolated from sediments associated with methane hydrate from Krishna Godavari basin.</title>
        <authorList>
            <person name="Honkalas V.S."/>
            <person name="Dabir A.P."/>
            <person name="Arora P."/>
            <person name="Dhakephalkar P.K."/>
        </authorList>
    </citation>
    <scope>NUCLEOTIDE SEQUENCE [LARGE SCALE GENOMIC DNA]</scope>
    <source>
        <strain evidence="16 17">113A</strain>
    </source>
</reference>
<feature type="transmembrane region" description="Helical" evidence="14">
    <location>
        <begin position="156"/>
        <end position="177"/>
    </location>
</feature>
<evidence type="ECO:0000256" key="6">
    <source>
        <dbReference type="ARBA" id="ARBA00022679"/>
    </source>
</evidence>
<name>A0A084JEF2_9CLOT</name>
<dbReference type="CDD" id="cd00082">
    <property type="entry name" value="HisKA"/>
    <property type="match status" value="1"/>
</dbReference>
<keyword evidence="9" id="KW-0418">Kinase</keyword>
<evidence type="ECO:0000256" key="12">
    <source>
        <dbReference type="ARBA" id="ARBA00023012"/>
    </source>
</evidence>
<sequence>MGNNRVSNNYLNKKIDIFAGLICLFVILSVIYSFLILKEDIKKEDKSNLLRIETSSQRELIKEMFKVNSYYMKNDFYDYTVINLEGEVIFSSIDDFNKGEKINLENEIGYDNAFDNRKNGLIRYSTPLVNDEAQKGIMIIDLPQSILKKESKNEKIIPLWILLFFIVILAVMINKFVKVDIIKPIKELHSSAKAILNGSYKCKINYDYYGEVGEFCHDFEAMRGEMIDSKEKEERLKRNEKELLACISHDLKTPLSSISGYVEGIRDGIVNDEDGIKRYSNIILKKSKELSKLIDDILEQSKTELNEMSIERTEIYSDDYFKEVLGDLSIDVATHNMKLDVKGQLPRALISIDIIRINQVINNIISNSIKYSRSGEKIEIWVDDEIDKITVNIKDFGSGISIDDIPFVFNKFYRGEKYRNTNISGSGLGLSISKYIVESHGGNIKCSSSLESGTTISFTILKI</sequence>
<comment type="subcellular location">
    <subcellularLocation>
        <location evidence="2">Cell membrane</location>
        <topology evidence="2">Multi-pass membrane protein</topology>
    </subcellularLocation>
</comment>
<keyword evidence="11 14" id="KW-1133">Transmembrane helix</keyword>
<dbReference type="PROSITE" id="PS50109">
    <property type="entry name" value="HIS_KIN"/>
    <property type="match status" value="1"/>
</dbReference>
<feature type="transmembrane region" description="Helical" evidence="14">
    <location>
        <begin position="17"/>
        <end position="37"/>
    </location>
</feature>
<dbReference type="eggNOG" id="COG5002">
    <property type="taxonomic scope" value="Bacteria"/>
</dbReference>
<evidence type="ECO:0000256" key="9">
    <source>
        <dbReference type="ARBA" id="ARBA00022777"/>
    </source>
</evidence>
<dbReference type="CDD" id="cd00075">
    <property type="entry name" value="HATPase"/>
    <property type="match status" value="1"/>
</dbReference>
<evidence type="ECO:0000256" key="7">
    <source>
        <dbReference type="ARBA" id="ARBA00022692"/>
    </source>
</evidence>
<dbReference type="SUPFAM" id="SSF158472">
    <property type="entry name" value="HAMP domain-like"/>
    <property type="match status" value="1"/>
</dbReference>
<dbReference type="EMBL" id="JPMD01000013">
    <property type="protein sequence ID" value="KEZ87336.1"/>
    <property type="molecule type" value="Genomic_DNA"/>
</dbReference>
<dbReference type="InterPro" id="IPR004358">
    <property type="entry name" value="Sig_transdc_His_kin-like_C"/>
</dbReference>
<keyword evidence="6" id="KW-0808">Transferase</keyword>
<dbReference type="FunFam" id="3.30.565.10:FF:000006">
    <property type="entry name" value="Sensor histidine kinase WalK"/>
    <property type="match status" value="1"/>
</dbReference>
<dbReference type="Gene3D" id="6.10.340.10">
    <property type="match status" value="1"/>
</dbReference>
<dbReference type="InterPro" id="IPR003661">
    <property type="entry name" value="HisK_dim/P_dom"/>
</dbReference>
<dbReference type="STRING" id="318464.IO99_05830"/>
<dbReference type="InterPro" id="IPR036890">
    <property type="entry name" value="HATPase_C_sf"/>
</dbReference>
<keyword evidence="7 14" id="KW-0812">Transmembrane</keyword>
<dbReference type="SUPFAM" id="SSF55874">
    <property type="entry name" value="ATPase domain of HSP90 chaperone/DNA topoisomerase II/histidine kinase"/>
    <property type="match status" value="1"/>
</dbReference>
<evidence type="ECO:0000256" key="2">
    <source>
        <dbReference type="ARBA" id="ARBA00004651"/>
    </source>
</evidence>
<dbReference type="AlphaFoldDB" id="A0A084JEF2"/>
<dbReference type="InterPro" id="IPR050398">
    <property type="entry name" value="HssS/ArlS-like"/>
</dbReference>
<accession>A0A084JEF2</accession>
<evidence type="ECO:0000313" key="16">
    <source>
        <dbReference type="EMBL" id="KEZ87336.1"/>
    </source>
</evidence>
<evidence type="ECO:0000256" key="5">
    <source>
        <dbReference type="ARBA" id="ARBA00022553"/>
    </source>
</evidence>
<comment type="catalytic activity">
    <reaction evidence="1">
        <text>ATP + protein L-histidine = ADP + protein N-phospho-L-histidine.</text>
        <dbReference type="EC" id="2.7.13.3"/>
    </reaction>
</comment>
<comment type="caution">
    <text evidence="16">The sequence shown here is derived from an EMBL/GenBank/DDBJ whole genome shotgun (WGS) entry which is preliminary data.</text>
</comment>
<dbReference type="InterPro" id="IPR005467">
    <property type="entry name" value="His_kinase_dom"/>
</dbReference>
<evidence type="ECO:0000256" key="4">
    <source>
        <dbReference type="ARBA" id="ARBA00022475"/>
    </source>
</evidence>
<keyword evidence="8" id="KW-0547">Nucleotide-binding</keyword>
<dbReference type="Pfam" id="PF00512">
    <property type="entry name" value="HisKA"/>
    <property type="match status" value="1"/>
</dbReference>
<keyword evidence="17" id="KW-1185">Reference proteome</keyword>
<dbReference type="GO" id="GO:0005524">
    <property type="term" value="F:ATP binding"/>
    <property type="evidence" value="ECO:0007669"/>
    <property type="project" value="UniProtKB-KW"/>
</dbReference>
<evidence type="ECO:0000256" key="1">
    <source>
        <dbReference type="ARBA" id="ARBA00000085"/>
    </source>
</evidence>
<keyword evidence="13 14" id="KW-0472">Membrane</keyword>
<evidence type="ECO:0000256" key="14">
    <source>
        <dbReference type="SAM" id="Phobius"/>
    </source>
</evidence>
<dbReference type="EC" id="2.7.13.3" evidence="3"/>
<dbReference type="RefSeq" id="WP_035131237.1">
    <property type="nucleotide sequence ID" value="NZ_JPMD01000013.1"/>
</dbReference>
<dbReference type="Gene3D" id="1.10.287.130">
    <property type="match status" value="1"/>
</dbReference>
<keyword evidence="10" id="KW-0067">ATP-binding</keyword>
<evidence type="ECO:0000256" key="13">
    <source>
        <dbReference type="ARBA" id="ARBA00023136"/>
    </source>
</evidence>
<keyword evidence="12" id="KW-0902">Two-component regulatory system</keyword>
<dbReference type="InterPro" id="IPR036097">
    <property type="entry name" value="HisK_dim/P_sf"/>
</dbReference>
<dbReference type="PANTHER" id="PTHR45528:SF1">
    <property type="entry name" value="SENSOR HISTIDINE KINASE CPXA"/>
    <property type="match status" value="1"/>
</dbReference>
<evidence type="ECO:0000256" key="10">
    <source>
        <dbReference type="ARBA" id="ARBA00022840"/>
    </source>
</evidence>
<dbReference type="SMART" id="SM00387">
    <property type="entry name" value="HATPase_c"/>
    <property type="match status" value="1"/>
</dbReference>
<protein>
    <recommendedName>
        <fullName evidence="3">histidine kinase</fullName>
        <ecNumber evidence="3">2.7.13.3</ecNumber>
    </recommendedName>
</protein>
<feature type="domain" description="Histidine kinase" evidence="15">
    <location>
        <begin position="246"/>
        <end position="463"/>
    </location>
</feature>
<evidence type="ECO:0000313" key="17">
    <source>
        <dbReference type="Proteomes" id="UP000028542"/>
    </source>
</evidence>
<gene>
    <name evidence="16" type="ORF">IO99_05830</name>
</gene>
<dbReference type="SUPFAM" id="SSF47384">
    <property type="entry name" value="Homodimeric domain of signal transducing histidine kinase"/>
    <property type="match status" value="1"/>
</dbReference>
<keyword evidence="4" id="KW-1003">Cell membrane</keyword>
<dbReference type="GO" id="GO:0000155">
    <property type="term" value="F:phosphorelay sensor kinase activity"/>
    <property type="evidence" value="ECO:0007669"/>
    <property type="project" value="InterPro"/>
</dbReference>
<evidence type="ECO:0000256" key="8">
    <source>
        <dbReference type="ARBA" id="ARBA00022741"/>
    </source>
</evidence>
<keyword evidence="5" id="KW-0597">Phosphoprotein</keyword>